<organism evidence="1 2">
    <name type="scientific">Russula earlei</name>
    <dbReference type="NCBI Taxonomy" id="71964"/>
    <lineage>
        <taxon>Eukaryota</taxon>
        <taxon>Fungi</taxon>
        <taxon>Dikarya</taxon>
        <taxon>Basidiomycota</taxon>
        <taxon>Agaricomycotina</taxon>
        <taxon>Agaricomycetes</taxon>
        <taxon>Russulales</taxon>
        <taxon>Russulaceae</taxon>
        <taxon>Russula</taxon>
    </lineage>
</organism>
<reference evidence="1" key="1">
    <citation type="submission" date="2021-03" db="EMBL/GenBank/DDBJ databases">
        <title>Evolutionary priming and transition to the ectomycorrhizal habit in an iconic lineage of mushroom-forming fungi: is preadaptation a requirement?</title>
        <authorList>
            <consortium name="DOE Joint Genome Institute"/>
            <person name="Looney B.P."/>
            <person name="Miyauchi S."/>
            <person name="Morin E."/>
            <person name="Drula E."/>
            <person name="Courty P.E."/>
            <person name="Chicoki N."/>
            <person name="Fauchery L."/>
            <person name="Kohler A."/>
            <person name="Kuo A."/>
            <person name="LaButti K."/>
            <person name="Pangilinan J."/>
            <person name="Lipzen A."/>
            <person name="Riley R."/>
            <person name="Andreopoulos W."/>
            <person name="He G."/>
            <person name="Johnson J."/>
            <person name="Barry K.W."/>
            <person name="Grigoriev I.V."/>
            <person name="Nagy L."/>
            <person name="Hibbett D."/>
            <person name="Henrissat B."/>
            <person name="Matheny P.B."/>
            <person name="Labbe J."/>
            <person name="Martin A.F."/>
        </authorList>
    </citation>
    <scope>NUCLEOTIDE SEQUENCE</scope>
    <source>
        <strain evidence="1">BPL698</strain>
    </source>
</reference>
<dbReference type="EMBL" id="JAGFNK010000471">
    <property type="protein sequence ID" value="KAI9449802.1"/>
    <property type="molecule type" value="Genomic_DNA"/>
</dbReference>
<evidence type="ECO:0000313" key="1">
    <source>
        <dbReference type="EMBL" id="KAI9449802.1"/>
    </source>
</evidence>
<protein>
    <submittedName>
        <fullName evidence="1">Uncharacterized protein</fullName>
    </submittedName>
</protein>
<accession>A0ACC0TUI4</accession>
<comment type="caution">
    <text evidence="1">The sequence shown here is derived from an EMBL/GenBank/DDBJ whole genome shotgun (WGS) entry which is preliminary data.</text>
</comment>
<dbReference type="Proteomes" id="UP001207468">
    <property type="component" value="Unassembled WGS sequence"/>
</dbReference>
<sequence>MSRLPVLAEQRLKLYMFLLSVVRCAENPPVAFRFHVVNNACKRPFSVLMMEPTRLIQIFPMNTHCTIHTLLISKPQKKFLGFRCTDFEPYRYFT</sequence>
<name>A0ACC0TUI4_9AGAM</name>
<keyword evidence="2" id="KW-1185">Reference proteome</keyword>
<evidence type="ECO:0000313" key="2">
    <source>
        <dbReference type="Proteomes" id="UP001207468"/>
    </source>
</evidence>
<proteinExistence type="predicted"/>
<gene>
    <name evidence="1" type="ORF">F5148DRAFT_1245611</name>
</gene>